<keyword evidence="2" id="KW-1185">Reference proteome</keyword>
<protein>
    <submittedName>
        <fullName evidence="1">Uncharacterized protein</fullName>
    </submittedName>
</protein>
<dbReference type="RefSeq" id="WP_091685750.1">
    <property type="nucleotide sequence ID" value="NZ_BAABFM010000061.1"/>
</dbReference>
<sequence length="82" mass="9837">MADTKENIPTPEQIRLIFKYTYMIYDKYKNAKSDQDFQSLVKACHDLLRRLPFKLCEKILLEICNVIEKEYKNRCGLKTQMD</sequence>
<organism evidence="1 2">
    <name type="scientific">Anaerocolumna aminovalerica</name>
    <dbReference type="NCBI Taxonomy" id="1527"/>
    <lineage>
        <taxon>Bacteria</taxon>
        <taxon>Bacillati</taxon>
        <taxon>Bacillota</taxon>
        <taxon>Clostridia</taxon>
        <taxon>Lachnospirales</taxon>
        <taxon>Lachnospiraceae</taxon>
        <taxon>Anaerocolumna</taxon>
    </lineage>
</organism>
<evidence type="ECO:0000313" key="2">
    <source>
        <dbReference type="Proteomes" id="UP000198806"/>
    </source>
</evidence>
<dbReference type="AlphaFoldDB" id="A0A1I5ENR6"/>
<evidence type="ECO:0000313" key="1">
    <source>
        <dbReference type="EMBL" id="SFO12996.1"/>
    </source>
</evidence>
<reference evidence="1 2" key="1">
    <citation type="submission" date="2016-10" db="EMBL/GenBank/DDBJ databases">
        <authorList>
            <person name="de Groot N.N."/>
        </authorList>
    </citation>
    <scope>NUCLEOTIDE SEQUENCE [LARGE SCALE GENOMIC DNA]</scope>
    <source>
        <strain evidence="1 2">DSM 1283</strain>
    </source>
</reference>
<name>A0A1I5ENR6_9FIRM</name>
<dbReference type="OrthoDB" id="9969044at2"/>
<dbReference type="Proteomes" id="UP000198806">
    <property type="component" value="Unassembled WGS sequence"/>
</dbReference>
<proteinExistence type="predicted"/>
<gene>
    <name evidence="1" type="ORF">SAMN04489757_11041</name>
</gene>
<dbReference type="EMBL" id="FOWD01000010">
    <property type="protein sequence ID" value="SFO12996.1"/>
    <property type="molecule type" value="Genomic_DNA"/>
</dbReference>
<accession>A0A1I5ENR6</accession>